<evidence type="ECO:0000313" key="3">
    <source>
        <dbReference type="EMBL" id="QJE01904.1"/>
    </source>
</evidence>
<dbReference type="InterPro" id="IPR042186">
    <property type="entry name" value="FimD_plug_dom"/>
</dbReference>
<dbReference type="RefSeq" id="WP_170203991.1">
    <property type="nucleotide sequence ID" value="NZ_CP051685.1"/>
</dbReference>
<dbReference type="KEGG" id="mfy:HH212_19315"/>
<protein>
    <submittedName>
        <fullName evidence="3">Fimbrial biogenesis outer membrane usher protein</fullName>
    </submittedName>
</protein>
<dbReference type="Pfam" id="PF00577">
    <property type="entry name" value="Usher"/>
    <property type="match status" value="1"/>
</dbReference>
<feature type="compositionally biased region" description="Polar residues" evidence="1">
    <location>
        <begin position="857"/>
        <end position="873"/>
    </location>
</feature>
<dbReference type="Gene3D" id="2.60.40.2610">
    <property type="entry name" value="Outer membrane usher protein FimD, plug domain"/>
    <property type="match status" value="1"/>
</dbReference>
<dbReference type="Pfam" id="PF13953">
    <property type="entry name" value="PapC_C"/>
    <property type="match status" value="1"/>
</dbReference>
<keyword evidence="4" id="KW-1185">Reference proteome</keyword>
<feature type="region of interest" description="Disordered" evidence="1">
    <location>
        <begin position="846"/>
        <end position="873"/>
    </location>
</feature>
<evidence type="ECO:0000256" key="1">
    <source>
        <dbReference type="SAM" id="MobiDB-lite"/>
    </source>
</evidence>
<dbReference type="GO" id="GO:0009297">
    <property type="term" value="P:pilus assembly"/>
    <property type="evidence" value="ECO:0007669"/>
    <property type="project" value="InterPro"/>
</dbReference>
<evidence type="ECO:0000259" key="2">
    <source>
        <dbReference type="Pfam" id="PF13953"/>
    </source>
</evidence>
<evidence type="ECO:0000313" key="4">
    <source>
        <dbReference type="Proteomes" id="UP000502415"/>
    </source>
</evidence>
<feature type="compositionally biased region" description="Low complexity" evidence="1">
    <location>
        <begin position="846"/>
        <end position="856"/>
    </location>
</feature>
<dbReference type="PANTHER" id="PTHR30451:SF5">
    <property type="entry name" value="SLR0019 PROTEIN"/>
    <property type="match status" value="1"/>
</dbReference>
<dbReference type="GO" id="GO:0009279">
    <property type="term" value="C:cell outer membrane"/>
    <property type="evidence" value="ECO:0007669"/>
    <property type="project" value="TreeGrafter"/>
</dbReference>
<sequence length="873" mass="88444">MAAGARRRRADGGAARRRMAACLRRLRALPAALLLLPALCAVGAFCLCFCAQARAAALPELAPSAADAANVAGAADGARAAAPQGAAPAAELYLEVSVNGAASGLVLPFRQGPHGLTGSVQDLRELGLDPQLFGVAGQERFALDAVPGLTYAYDAAAQTLDLRLGDALRKPLQLRARADTVRPRAPAVLGADRGLLLNYDLFAQPGAGARVAALNELRVFGPSGVFSSSGNAILHGGNGGSGRGCGYVRYDSAWTWSSPDSLQTLQVGDFVTPALGWTRSLRMGGIEWRRNFDLRPDMLTYPLAALKGSAVVPSNVSLYVNGVEQFNAPVPGGPFVVDQVAGLNGAGQATIVTRDALGRAVSQSVPLYVDTRLLASGLSDFAFSLGALRRDYGIRSFGYGGAPAATGSLRRGWSDALTLEAHAELGRGLANGGAGALLRLGASGGVLSASLAASGRNQGEGRGQGGVQAGIGYQYVAPRVALDLQSRRASRAYADLGTLEGTPVARVDERASLSVGLPWAGSASVSLVHYRAPLLPSSSQGGAAVRLVSAAYSRSVGHGAFLSLGAYQDLARRATRGLQATLSIAFGERIAANAGASRQGGAPGASLGLARAPDFSGGWGWAVQKGRSGALDVAQAQVQYLGSAGQLTATAFSAGSTRSSSLGLSGAVVAMDGALVAARHVGNGFALVSAGVADLPVLHENRVIGRTGADGRLLVPDLVPYSNNLIAIDPSGLPADVRLDAASLSVAPRAGAGAVAAFRVARYRAATVIVQDAGGKPLPAGTPARLLGGGVPSLVGYDGVVFLDGLGDDNEIVLGQGAGACSVRFTYRPGAPGELPAIGPLRCVPAAGSPAAGSPADQQPGNRANAQPNEEAK</sequence>
<reference evidence="3 4" key="1">
    <citation type="submission" date="2020-04" db="EMBL/GenBank/DDBJ databases">
        <title>Genome sequencing of novel species.</title>
        <authorList>
            <person name="Heo J."/>
            <person name="Kim S.-J."/>
            <person name="Kim J.-S."/>
            <person name="Hong S.-B."/>
            <person name="Kwon S.-W."/>
        </authorList>
    </citation>
    <scope>NUCLEOTIDE SEQUENCE [LARGE SCALE GENOMIC DNA]</scope>
    <source>
        <strain evidence="3 4">GN2-R2</strain>
    </source>
</reference>
<feature type="domain" description="PapC-like C-terminal" evidence="2">
    <location>
        <begin position="771"/>
        <end position="827"/>
    </location>
</feature>
<dbReference type="EMBL" id="CP051685">
    <property type="protein sequence ID" value="QJE01904.1"/>
    <property type="molecule type" value="Genomic_DNA"/>
</dbReference>
<dbReference type="Proteomes" id="UP000502415">
    <property type="component" value="Chromosome"/>
</dbReference>
<accession>A0A7Z2VZC9</accession>
<dbReference type="PANTHER" id="PTHR30451">
    <property type="entry name" value="OUTER MEMBRANE USHER PROTEIN"/>
    <property type="match status" value="1"/>
</dbReference>
<dbReference type="Gene3D" id="2.60.40.3110">
    <property type="match status" value="1"/>
</dbReference>
<proteinExistence type="predicted"/>
<dbReference type="GO" id="GO:0015473">
    <property type="term" value="F:fimbrial usher porin activity"/>
    <property type="evidence" value="ECO:0007669"/>
    <property type="project" value="InterPro"/>
</dbReference>
<dbReference type="InterPro" id="IPR025949">
    <property type="entry name" value="PapC-like_C"/>
</dbReference>
<organism evidence="3 4">
    <name type="scientific">Massilia forsythiae</name>
    <dbReference type="NCBI Taxonomy" id="2728020"/>
    <lineage>
        <taxon>Bacteria</taxon>
        <taxon>Pseudomonadati</taxon>
        <taxon>Pseudomonadota</taxon>
        <taxon>Betaproteobacteria</taxon>
        <taxon>Burkholderiales</taxon>
        <taxon>Oxalobacteraceae</taxon>
        <taxon>Telluria group</taxon>
        <taxon>Massilia</taxon>
    </lineage>
</organism>
<dbReference type="AlphaFoldDB" id="A0A7Z2VZC9"/>
<dbReference type="InterPro" id="IPR000015">
    <property type="entry name" value="Fimb_usher"/>
</dbReference>
<name>A0A7Z2VZC9_9BURK</name>
<gene>
    <name evidence="3" type="ORF">HH212_19315</name>
</gene>